<evidence type="ECO:0000313" key="1">
    <source>
        <dbReference type="EMBL" id="PWQ96746.1"/>
    </source>
</evidence>
<comment type="caution">
    <text evidence="1">The sequence shown here is derived from an EMBL/GenBank/DDBJ whole genome shotgun (WGS) entry which is preliminary data.</text>
</comment>
<dbReference type="Proteomes" id="UP000245506">
    <property type="component" value="Unassembled WGS sequence"/>
</dbReference>
<reference evidence="1 2" key="1">
    <citation type="submission" date="2018-05" db="EMBL/GenBank/DDBJ databases">
        <title>Leucothrix arctica sp. nov., isolated from Arctic seawater.</title>
        <authorList>
            <person name="Choi A."/>
            <person name="Baek K."/>
        </authorList>
    </citation>
    <scope>NUCLEOTIDE SEQUENCE [LARGE SCALE GENOMIC DNA]</scope>
    <source>
        <strain evidence="1 2">IMCC9719</strain>
    </source>
</reference>
<sequence length="88" mass="10326">MYSQFVMVKSLLITPKSRKSLRLITIFHPNHSWKRGFSENLNGLMRQYLLIGMALNKVTAENVEQIQGKLDNKPFTTTIRHHQRMTKL</sequence>
<proteinExistence type="predicted"/>
<gene>
    <name evidence="1" type="ORF">DKT75_08220</name>
</gene>
<dbReference type="EMBL" id="QGKL01000026">
    <property type="protein sequence ID" value="PWQ96746.1"/>
    <property type="molecule type" value="Genomic_DNA"/>
</dbReference>
<organism evidence="1 2">
    <name type="scientific">Leucothrix arctica</name>
    <dbReference type="NCBI Taxonomy" id="1481894"/>
    <lineage>
        <taxon>Bacteria</taxon>
        <taxon>Pseudomonadati</taxon>
        <taxon>Pseudomonadota</taxon>
        <taxon>Gammaproteobacteria</taxon>
        <taxon>Thiotrichales</taxon>
        <taxon>Thiotrichaceae</taxon>
        <taxon>Leucothrix</taxon>
    </lineage>
</organism>
<protein>
    <recommendedName>
        <fullName evidence="3">Transposase IS30-like HTH domain-containing protein</fullName>
    </recommendedName>
</protein>
<dbReference type="AlphaFoldDB" id="A0A317CDY2"/>
<accession>A0A317CDY2</accession>
<evidence type="ECO:0008006" key="3">
    <source>
        <dbReference type="Google" id="ProtNLM"/>
    </source>
</evidence>
<keyword evidence="2" id="KW-1185">Reference proteome</keyword>
<name>A0A317CDY2_9GAMM</name>
<evidence type="ECO:0000313" key="2">
    <source>
        <dbReference type="Proteomes" id="UP000245506"/>
    </source>
</evidence>